<proteinExistence type="inferred from homology"/>
<feature type="domain" description="RNA polymerase sigma factor 70 region 4 type 2" evidence="6">
    <location>
        <begin position="125"/>
        <end position="172"/>
    </location>
</feature>
<comment type="caution">
    <text evidence="7">The sequence shown here is derived from an EMBL/GenBank/DDBJ whole genome shotgun (WGS) entry which is preliminary data.</text>
</comment>
<name>A0ABW8NFU4_9GAMM</name>
<dbReference type="InterPro" id="IPR039425">
    <property type="entry name" value="RNA_pol_sigma-70-like"/>
</dbReference>
<dbReference type="Gene3D" id="1.10.10.10">
    <property type="entry name" value="Winged helix-like DNA-binding domain superfamily/Winged helix DNA-binding domain"/>
    <property type="match status" value="1"/>
</dbReference>
<dbReference type="InterPro" id="IPR036388">
    <property type="entry name" value="WH-like_DNA-bd_sf"/>
</dbReference>
<evidence type="ECO:0000259" key="6">
    <source>
        <dbReference type="Pfam" id="PF08281"/>
    </source>
</evidence>
<dbReference type="Pfam" id="PF08281">
    <property type="entry name" value="Sigma70_r4_2"/>
    <property type="match status" value="1"/>
</dbReference>
<keyword evidence="2" id="KW-0805">Transcription regulation</keyword>
<reference evidence="7 8" key="1">
    <citation type="submission" date="2024-03" db="EMBL/GenBank/DDBJ databases">
        <title>High-quality draft genome sequence of Oceanobacter sp. wDCs-4.</title>
        <authorList>
            <person name="Dong C."/>
        </authorList>
    </citation>
    <scope>NUCLEOTIDE SEQUENCE [LARGE SCALE GENOMIC DNA]</scope>
    <source>
        <strain evidence="8">wDCs-4</strain>
    </source>
</reference>
<dbReference type="InterPro" id="IPR013325">
    <property type="entry name" value="RNA_pol_sigma_r2"/>
</dbReference>
<dbReference type="PANTHER" id="PTHR43133">
    <property type="entry name" value="RNA POLYMERASE ECF-TYPE SIGMA FACTO"/>
    <property type="match status" value="1"/>
</dbReference>
<dbReference type="SUPFAM" id="SSF88659">
    <property type="entry name" value="Sigma3 and sigma4 domains of RNA polymerase sigma factors"/>
    <property type="match status" value="1"/>
</dbReference>
<gene>
    <name evidence="7" type="ORF">WG929_05055</name>
</gene>
<dbReference type="InterPro" id="IPR013249">
    <property type="entry name" value="RNA_pol_sigma70_r4_t2"/>
</dbReference>
<sequence length="176" mass="20180">MLDASTHGTSAAPWTEVYTENLPILLRFAYKLTGCNHYAEDMVQDAFFRLTSAPPPTSSKISSSRDQLNYLFQIIRNLSIDHFRKQALIHKHISSDVAPEEVKSDDISPQKICEDRQALERLTIVLAELPDRTRYVFEQHRIYGIPQKDIARELGVSPTLVNFMIRDALIHCADYF</sequence>
<evidence type="ECO:0000256" key="3">
    <source>
        <dbReference type="ARBA" id="ARBA00023082"/>
    </source>
</evidence>
<organism evidence="7 8">
    <name type="scientific">Oceanobacter antarcticus</name>
    <dbReference type="NCBI Taxonomy" id="3133425"/>
    <lineage>
        <taxon>Bacteria</taxon>
        <taxon>Pseudomonadati</taxon>
        <taxon>Pseudomonadota</taxon>
        <taxon>Gammaproteobacteria</taxon>
        <taxon>Oceanospirillales</taxon>
        <taxon>Oceanospirillaceae</taxon>
        <taxon>Oceanobacter</taxon>
    </lineage>
</organism>
<keyword evidence="4" id="KW-0804">Transcription</keyword>
<dbReference type="NCBIfam" id="TIGR02937">
    <property type="entry name" value="sigma70-ECF"/>
    <property type="match status" value="1"/>
</dbReference>
<feature type="domain" description="RNA polymerase sigma-70 region 2" evidence="5">
    <location>
        <begin position="18"/>
        <end position="87"/>
    </location>
</feature>
<dbReference type="EMBL" id="JBBKTX010000005">
    <property type="protein sequence ID" value="MFK4751777.1"/>
    <property type="molecule type" value="Genomic_DNA"/>
</dbReference>
<dbReference type="InterPro" id="IPR013324">
    <property type="entry name" value="RNA_pol_sigma_r3/r4-like"/>
</dbReference>
<dbReference type="Pfam" id="PF04542">
    <property type="entry name" value="Sigma70_r2"/>
    <property type="match status" value="1"/>
</dbReference>
<evidence type="ECO:0000256" key="1">
    <source>
        <dbReference type="ARBA" id="ARBA00010641"/>
    </source>
</evidence>
<dbReference type="RefSeq" id="WP_416205156.1">
    <property type="nucleotide sequence ID" value="NZ_JBBKTX010000005.1"/>
</dbReference>
<dbReference type="InterPro" id="IPR007627">
    <property type="entry name" value="RNA_pol_sigma70_r2"/>
</dbReference>
<dbReference type="PANTHER" id="PTHR43133:SF63">
    <property type="entry name" value="RNA POLYMERASE SIGMA FACTOR FECI-RELATED"/>
    <property type="match status" value="1"/>
</dbReference>
<keyword evidence="8" id="KW-1185">Reference proteome</keyword>
<dbReference type="SUPFAM" id="SSF88946">
    <property type="entry name" value="Sigma2 domain of RNA polymerase sigma factors"/>
    <property type="match status" value="1"/>
</dbReference>
<dbReference type="Proteomes" id="UP001620597">
    <property type="component" value="Unassembled WGS sequence"/>
</dbReference>
<dbReference type="InterPro" id="IPR014284">
    <property type="entry name" value="RNA_pol_sigma-70_dom"/>
</dbReference>
<comment type="similarity">
    <text evidence="1">Belongs to the sigma-70 factor family. ECF subfamily.</text>
</comment>
<evidence type="ECO:0000313" key="7">
    <source>
        <dbReference type="EMBL" id="MFK4751777.1"/>
    </source>
</evidence>
<evidence type="ECO:0000256" key="2">
    <source>
        <dbReference type="ARBA" id="ARBA00023015"/>
    </source>
</evidence>
<protein>
    <submittedName>
        <fullName evidence="7">Sigma-70 family RNA polymerase sigma factor</fullName>
    </submittedName>
</protein>
<keyword evidence="3" id="KW-0731">Sigma factor</keyword>
<dbReference type="Gene3D" id="1.10.1740.10">
    <property type="match status" value="1"/>
</dbReference>
<evidence type="ECO:0000259" key="5">
    <source>
        <dbReference type="Pfam" id="PF04542"/>
    </source>
</evidence>
<accession>A0ABW8NFU4</accession>
<evidence type="ECO:0000313" key="8">
    <source>
        <dbReference type="Proteomes" id="UP001620597"/>
    </source>
</evidence>
<evidence type="ECO:0000256" key="4">
    <source>
        <dbReference type="ARBA" id="ARBA00023163"/>
    </source>
</evidence>